<dbReference type="Proteomes" id="UP001066276">
    <property type="component" value="Chromosome 2_2"/>
</dbReference>
<proteinExistence type="predicted"/>
<comment type="caution">
    <text evidence="1">The sequence shown here is derived from an EMBL/GenBank/DDBJ whole genome shotgun (WGS) entry which is preliminary data.</text>
</comment>
<evidence type="ECO:0000313" key="1">
    <source>
        <dbReference type="EMBL" id="KAJ1191547.1"/>
    </source>
</evidence>
<dbReference type="AlphaFoldDB" id="A0AAV7USD3"/>
<keyword evidence="2" id="KW-1185">Reference proteome</keyword>
<dbReference type="EMBL" id="JANPWB010000004">
    <property type="protein sequence ID" value="KAJ1191547.1"/>
    <property type="molecule type" value="Genomic_DNA"/>
</dbReference>
<protein>
    <submittedName>
        <fullName evidence="1">Uncharacterized protein</fullName>
    </submittedName>
</protein>
<reference evidence="1" key="1">
    <citation type="journal article" date="2022" name="bioRxiv">
        <title>Sequencing and chromosome-scale assembly of the giantPleurodeles waltlgenome.</title>
        <authorList>
            <person name="Brown T."/>
            <person name="Elewa A."/>
            <person name="Iarovenko S."/>
            <person name="Subramanian E."/>
            <person name="Araus A.J."/>
            <person name="Petzold A."/>
            <person name="Susuki M."/>
            <person name="Suzuki K.-i.T."/>
            <person name="Hayashi T."/>
            <person name="Toyoda A."/>
            <person name="Oliveira C."/>
            <person name="Osipova E."/>
            <person name="Leigh N.D."/>
            <person name="Simon A."/>
            <person name="Yun M.H."/>
        </authorList>
    </citation>
    <scope>NUCLEOTIDE SEQUENCE</scope>
    <source>
        <strain evidence="1">20211129_DDA</strain>
        <tissue evidence="1">Liver</tissue>
    </source>
</reference>
<gene>
    <name evidence="1" type="ORF">NDU88_000863</name>
</gene>
<accession>A0AAV7USD3</accession>
<evidence type="ECO:0000313" key="2">
    <source>
        <dbReference type="Proteomes" id="UP001066276"/>
    </source>
</evidence>
<sequence length="94" mass="9798">MIIVDPDAVAGDCLLATGSDRHGVRASWKAGGADCEEACMAGVLSPEAAHTGCSAQDAKDRISQEVSKTWDTGTNLWGVELAPTLSSIVNFEYA</sequence>
<name>A0AAV7USD3_PLEWA</name>
<organism evidence="1 2">
    <name type="scientific">Pleurodeles waltl</name>
    <name type="common">Iberian ribbed newt</name>
    <dbReference type="NCBI Taxonomy" id="8319"/>
    <lineage>
        <taxon>Eukaryota</taxon>
        <taxon>Metazoa</taxon>
        <taxon>Chordata</taxon>
        <taxon>Craniata</taxon>
        <taxon>Vertebrata</taxon>
        <taxon>Euteleostomi</taxon>
        <taxon>Amphibia</taxon>
        <taxon>Batrachia</taxon>
        <taxon>Caudata</taxon>
        <taxon>Salamandroidea</taxon>
        <taxon>Salamandridae</taxon>
        <taxon>Pleurodelinae</taxon>
        <taxon>Pleurodeles</taxon>
    </lineage>
</organism>